<dbReference type="Pfam" id="PF12937">
    <property type="entry name" value="F-box-like"/>
    <property type="match status" value="1"/>
</dbReference>
<dbReference type="EMBL" id="JAUUTY010000003">
    <property type="protein sequence ID" value="KAK1665486.1"/>
    <property type="molecule type" value="Genomic_DNA"/>
</dbReference>
<feature type="domain" description="F-box" evidence="2">
    <location>
        <begin position="50"/>
        <end position="102"/>
    </location>
</feature>
<gene>
    <name evidence="3" type="ORF">QYE76_053645</name>
</gene>
<evidence type="ECO:0000256" key="1">
    <source>
        <dbReference type="SAM" id="MobiDB-lite"/>
    </source>
</evidence>
<keyword evidence="4" id="KW-1185">Reference proteome</keyword>
<dbReference type="CDD" id="cd09917">
    <property type="entry name" value="F-box_SF"/>
    <property type="match status" value="1"/>
</dbReference>
<dbReference type="SMART" id="SM00256">
    <property type="entry name" value="FBOX"/>
    <property type="match status" value="1"/>
</dbReference>
<dbReference type="Gene3D" id="1.20.1280.50">
    <property type="match status" value="1"/>
</dbReference>
<evidence type="ECO:0000313" key="3">
    <source>
        <dbReference type="EMBL" id="KAK1665486.1"/>
    </source>
</evidence>
<dbReference type="PROSITE" id="PS50181">
    <property type="entry name" value="FBOX"/>
    <property type="match status" value="1"/>
</dbReference>
<organism evidence="3 4">
    <name type="scientific">Lolium multiflorum</name>
    <name type="common">Italian ryegrass</name>
    <name type="synonym">Lolium perenne subsp. multiflorum</name>
    <dbReference type="NCBI Taxonomy" id="4521"/>
    <lineage>
        <taxon>Eukaryota</taxon>
        <taxon>Viridiplantae</taxon>
        <taxon>Streptophyta</taxon>
        <taxon>Embryophyta</taxon>
        <taxon>Tracheophyta</taxon>
        <taxon>Spermatophyta</taxon>
        <taxon>Magnoliopsida</taxon>
        <taxon>Liliopsida</taxon>
        <taxon>Poales</taxon>
        <taxon>Poaceae</taxon>
        <taxon>BOP clade</taxon>
        <taxon>Pooideae</taxon>
        <taxon>Poodae</taxon>
        <taxon>Poeae</taxon>
        <taxon>Poeae Chloroplast Group 2 (Poeae type)</taxon>
        <taxon>Loliodinae</taxon>
        <taxon>Loliinae</taxon>
        <taxon>Lolium</taxon>
    </lineage>
</organism>
<accession>A0AAD8WKM3</accession>
<dbReference type="SUPFAM" id="SSF81383">
    <property type="entry name" value="F-box domain"/>
    <property type="match status" value="1"/>
</dbReference>
<feature type="region of interest" description="Disordered" evidence="1">
    <location>
        <begin position="1"/>
        <end position="49"/>
    </location>
</feature>
<comment type="caution">
    <text evidence="3">The sequence shown here is derived from an EMBL/GenBank/DDBJ whole genome shotgun (WGS) entry which is preliminary data.</text>
</comment>
<evidence type="ECO:0000313" key="4">
    <source>
        <dbReference type="Proteomes" id="UP001231189"/>
    </source>
</evidence>
<dbReference type="InterPro" id="IPR001810">
    <property type="entry name" value="F-box_dom"/>
</dbReference>
<reference evidence="3" key="1">
    <citation type="submission" date="2023-07" db="EMBL/GenBank/DDBJ databases">
        <title>A chromosome-level genome assembly of Lolium multiflorum.</title>
        <authorList>
            <person name="Chen Y."/>
            <person name="Copetti D."/>
            <person name="Kolliker R."/>
            <person name="Studer B."/>
        </authorList>
    </citation>
    <scope>NUCLEOTIDE SEQUENCE</scope>
    <source>
        <strain evidence="3">02402/16</strain>
        <tissue evidence="3">Leaf</tissue>
    </source>
</reference>
<dbReference type="AlphaFoldDB" id="A0AAD8WKM3"/>
<evidence type="ECO:0000259" key="2">
    <source>
        <dbReference type="PROSITE" id="PS50181"/>
    </source>
</evidence>
<protein>
    <recommendedName>
        <fullName evidence="2">F-box domain-containing protein</fullName>
    </recommendedName>
</protein>
<sequence>MKPPLQSKYGPRRNDDPPPAKRPRADCTGTSSNGSAPPPSKRARSDCTGNSSIHSLPVDLLREILLHLDSRSDLVRAACTCREWREAVVSSPPFRRQFFKRNPAPLLSFFFDPSSPDVPAIPTFAPARWNDPVLVAALLRSDFLLTNLQRCPLAVEPSWFVLDARGGYLLLINYDEGSRGLLALLNPLAQPHQRFSDVDKIRIFDDDDNPVRRILRAGVIMDDEQPERFAIFCLASQGAFRLRAAIFSSAGADGMDGGWNLSSWLHKTPQPGRPGRSLACGPMAWILLILEDICIGETHGGTTSIAYTNGLSIALMVRLEDGQEAGTWAPVSQFDLANELFDMLEQFPDGGLELVTMRSSILYYTTLQMFHPSQNPCWIASLCLETGQVDWLFARAYDAFFQPYHHLVWPSFHEATTKG</sequence>
<dbReference type="Proteomes" id="UP001231189">
    <property type="component" value="Unassembled WGS sequence"/>
</dbReference>
<dbReference type="PANTHER" id="PTHR33207">
    <property type="entry name" value="F-BOX DOMAIN CONTAINING PROTEIN-RELATED"/>
    <property type="match status" value="1"/>
</dbReference>
<name>A0AAD8WKM3_LOLMU</name>
<proteinExistence type="predicted"/>
<dbReference type="InterPro" id="IPR036047">
    <property type="entry name" value="F-box-like_dom_sf"/>
</dbReference>
<feature type="compositionally biased region" description="Basic and acidic residues" evidence="1">
    <location>
        <begin position="12"/>
        <end position="25"/>
    </location>
</feature>